<dbReference type="Gene3D" id="3.40.220.10">
    <property type="entry name" value="Leucine Aminopeptidase, subunit E, domain 1"/>
    <property type="match status" value="1"/>
</dbReference>
<dbReference type="SUPFAM" id="SSF52949">
    <property type="entry name" value="Macro domain-like"/>
    <property type="match status" value="1"/>
</dbReference>
<protein>
    <submittedName>
        <fullName evidence="3">O-acetyl-ADP-ribose deacetylase (Regulator of RNase III)</fullName>
    </submittedName>
</protein>
<dbReference type="Proteomes" id="UP000294697">
    <property type="component" value="Unassembled WGS sequence"/>
</dbReference>
<evidence type="ECO:0000313" key="4">
    <source>
        <dbReference type="Proteomes" id="UP000294697"/>
    </source>
</evidence>
<dbReference type="Gene3D" id="1.10.150.320">
    <property type="entry name" value="Photosystem II 12 kDa extrinsic protein"/>
    <property type="match status" value="1"/>
</dbReference>
<proteinExistence type="predicted"/>
<name>A0A4R7Z9H7_9FIRM</name>
<evidence type="ECO:0000259" key="2">
    <source>
        <dbReference type="PROSITE" id="PS51154"/>
    </source>
</evidence>
<dbReference type="PANTHER" id="PTHR12521:SF0">
    <property type="entry name" value="ADP-RIBOSE GLYCOHYDROLASE OARD1"/>
    <property type="match status" value="1"/>
</dbReference>
<organism evidence="3 4">
    <name type="scientific">Halanaerobium saccharolyticum</name>
    <dbReference type="NCBI Taxonomy" id="43595"/>
    <lineage>
        <taxon>Bacteria</taxon>
        <taxon>Bacillati</taxon>
        <taxon>Bacillota</taxon>
        <taxon>Clostridia</taxon>
        <taxon>Halanaerobiales</taxon>
        <taxon>Halanaerobiaceae</taxon>
        <taxon>Halanaerobium</taxon>
    </lineage>
</organism>
<dbReference type="InterPro" id="IPR050892">
    <property type="entry name" value="ADP-ribose_metab_enzymes"/>
</dbReference>
<sequence>MINYYEGTVFNTPAKTIVNTVNCVGVMGAGIALEFKLRFPEMYKDYKDKCNKNLVRIGRPYIYSHSDDLWILNFPTKKHWRNKSEIEWIEAGLKYFSKNHSKVEMKSVAFPKLGTNNGGLDWELVKDLMEKYLSNLDLDIYICLNEKNEAEGIEKKMLDLVNKADREHLIKEVGINAKQAKIIVNKQPVQRFWQINNFNGIGKKSYEKLFRYYYQLAKGKKITDVSLNDYNWSINRIGLVINAKKEFNNNALKFLDKHYFSNRLQSQEKQKEIHSLIEDIWEDEKVNQWLRLKADANYLNIIVDRNLVPDDDRDLSKSDIFQYLEISSEKIKEIISNLPDQ</sequence>
<dbReference type="EMBL" id="SODA01000005">
    <property type="protein sequence ID" value="TDW06482.1"/>
    <property type="molecule type" value="Genomic_DNA"/>
</dbReference>
<dbReference type="InterPro" id="IPR002589">
    <property type="entry name" value="Macro_dom"/>
</dbReference>
<gene>
    <name evidence="3" type="ORF">C8C77_105118</name>
</gene>
<comment type="caution">
    <text evidence="3">The sequence shown here is derived from an EMBL/GenBank/DDBJ whole genome shotgun (WGS) entry which is preliminary data.</text>
</comment>
<reference evidence="3 4" key="1">
    <citation type="submission" date="2019-03" db="EMBL/GenBank/DDBJ databases">
        <title>Subsurface microbial communities from deep shales in Ohio and West Virginia, USA.</title>
        <authorList>
            <person name="Wrighton K."/>
        </authorList>
    </citation>
    <scope>NUCLEOTIDE SEQUENCE [LARGE SCALE GENOMIC DNA]</scope>
    <source>
        <strain evidence="3 4">MSL9.2</strain>
    </source>
</reference>
<dbReference type="SMART" id="SM00506">
    <property type="entry name" value="A1pp"/>
    <property type="match status" value="1"/>
</dbReference>
<feature type="domain" description="Macro" evidence="2">
    <location>
        <begin position="1"/>
        <end position="161"/>
    </location>
</feature>
<dbReference type="PROSITE" id="PS51154">
    <property type="entry name" value="MACRO"/>
    <property type="match status" value="1"/>
</dbReference>
<dbReference type="RefSeq" id="WP_243834268.1">
    <property type="nucleotide sequence ID" value="NZ_QLME01000001.1"/>
</dbReference>
<dbReference type="PANTHER" id="PTHR12521">
    <property type="entry name" value="PROTEIN C6ORF130"/>
    <property type="match status" value="1"/>
</dbReference>
<comment type="catalytic activity">
    <reaction evidence="1">
        <text>an N-(ADP-alpha-D-ribosyl)-thymidine in DNA + H2O = a thymidine in DNA + ADP-D-ribose</text>
        <dbReference type="Rhea" id="RHEA:71655"/>
        <dbReference type="Rhea" id="RHEA-COMP:13556"/>
        <dbReference type="Rhea" id="RHEA-COMP:18051"/>
        <dbReference type="ChEBI" id="CHEBI:15377"/>
        <dbReference type="ChEBI" id="CHEBI:57967"/>
        <dbReference type="ChEBI" id="CHEBI:137386"/>
        <dbReference type="ChEBI" id="CHEBI:191199"/>
    </reaction>
    <physiologicalReaction direction="left-to-right" evidence="1">
        <dbReference type="Rhea" id="RHEA:71656"/>
    </physiologicalReaction>
</comment>
<dbReference type="Pfam" id="PF01661">
    <property type="entry name" value="Macro"/>
    <property type="match status" value="1"/>
</dbReference>
<dbReference type="CDD" id="cd02901">
    <property type="entry name" value="Macro_Poa1p-like"/>
    <property type="match status" value="1"/>
</dbReference>
<dbReference type="InterPro" id="IPR043472">
    <property type="entry name" value="Macro_dom-like"/>
</dbReference>
<dbReference type="GO" id="GO:0140291">
    <property type="term" value="P:peptidyl-glutamate ADP-deribosylation"/>
    <property type="evidence" value="ECO:0007669"/>
    <property type="project" value="TreeGrafter"/>
</dbReference>
<evidence type="ECO:0000256" key="1">
    <source>
        <dbReference type="ARBA" id="ARBA00035885"/>
    </source>
</evidence>
<dbReference type="SUPFAM" id="SSF81585">
    <property type="entry name" value="PsbU/PolX domain-like"/>
    <property type="match status" value="1"/>
</dbReference>
<evidence type="ECO:0000313" key="3">
    <source>
        <dbReference type="EMBL" id="TDW06482.1"/>
    </source>
</evidence>
<dbReference type="AlphaFoldDB" id="A0A4R7Z9H7"/>
<accession>A0A4R7Z9H7</accession>